<dbReference type="Proteomes" id="UP000014760">
    <property type="component" value="Unassembled WGS sequence"/>
</dbReference>
<dbReference type="AlphaFoldDB" id="R7V935"/>
<protein>
    <submittedName>
        <fullName evidence="1 2">Uncharacterized protein</fullName>
    </submittedName>
</protein>
<evidence type="ECO:0000313" key="3">
    <source>
        <dbReference type="Proteomes" id="UP000014760"/>
    </source>
</evidence>
<sequence>MSGDLAGIQTLDGSRGGPSSCPQHRKLLLKHTYLKPPSLTPSCYRANIRISGNRQSCEPAGSFVLIELPRNVQIKACKTCIAKMEKFISKLPRCMSTFNLMLSDNSKAHFIDSVSTKSTNLIIKDIQEGRESPWTTLMAIRIGSGN</sequence>
<dbReference type="EMBL" id="AMQN01004542">
    <property type="status" value="NOT_ANNOTATED_CDS"/>
    <property type="molecule type" value="Genomic_DNA"/>
</dbReference>
<evidence type="ECO:0000313" key="2">
    <source>
        <dbReference type="EnsemblMetazoa" id="CapteP199430"/>
    </source>
</evidence>
<dbReference type="EnsemblMetazoa" id="CapteT199430">
    <property type="protein sequence ID" value="CapteP199430"/>
    <property type="gene ID" value="CapteG199430"/>
</dbReference>
<reference evidence="3" key="1">
    <citation type="submission" date="2012-12" db="EMBL/GenBank/DDBJ databases">
        <authorList>
            <person name="Hellsten U."/>
            <person name="Grimwood J."/>
            <person name="Chapman J.A."/>
            <person name="Shapiro H."/>
            <person name="Aerts A."/>
            <person name="Otillar R.P."/>
            <person name="Terry A.Y."/>
            <person name="Boore J.L."/>
            <person name="Simakov O."/>
            <person name="Marletaz F."/>
            <person name="Cho S.-J."/>
            <person name="Edsinger-Gonzales E."/>
            <person name="Havlak P."/>
            <person name="Kuo D.-H."/>
            <person name="Larsson T."/>
            <person name="Lv J."/>
            <person name="Arendt D."/>
            <person name="Savage R."/>
            <person name="Osoegawa K."/>
            <person name="de Jong P."/>
            <person name="Lindberg D.R."/>
            <person name="Seaver E.C."/>
            <person name="Weisblat D.A."/>
            <person name="Putnam N.H."/>
            <person name="Grigoriev I.V."/>
            <person name="Rokhsar D.S."/>
        </authorList>
    </citation>
    <scope>NUCLEOTIDE SEQUENCE</scope>
    <source>
        <strain evidence="3">I ESC-2004</strain>
    </source>
</reference>
<proteinExistence type="predicted"/>
<reference evidence="1 3" key="2">
    <citation type="journal article" date="2013" name="Nature">
        <title>Insights into bilaterian evolution from three spiralian genomes.</title>
        <authorList>
            <person name="Simakov O."/>
            <person name="Marletaz F."/>
            <person name="Cho S.J."/>
            <person name="Edsinger-Gonzales E."/>
            <person name="Havlak P."/>
            <person name="Hellsten U."/>
            <person name="Kuo D.H."/>
            <person name="Larsson T."/>
            <person name="Lv J."/>
            <person name="Arendt D."/>
            <person name="Savage R."/>
            <person name="Osoegawa K."/>
            <person name="de Jong P."/>
            <person name="Grimwood J."/>
            <person name="Chapman J.A."/>
            <person name="Shapiro H."/>
            <person name="Aerts A."/>
            <person name="Otillar R.P."/>
            <person name="Terry A.Y."/>
            <person name="Boore J.L."/>
            <person name="Grigoriev I.V."/>
            <person name="Lindberg D.R."/>
            <person name="Seaver E.C."/>
            <person name="Weisblat D.A."/>
            <person name="Putnam N.H."/>
            <person name="Rokhsar D.S."/>
        </authorList>
    </citation>
    <scope>NUCLEOTIDE SEQUENCE</scope>
    <source>
        <strain evidence="1 3">I ESC-2004</strain>
    </source>
</reference>
<organism evidence="1">
    <name type="scientific">Capitella teleta</name>
    <name type="common">Polychaete worm</name>
    <dbReference type="NCBI Taxonomy" id="283909"/>
    <lineage>
        <taxon>Eukaryota</taxon>
        <taxon>Metazoa</taxon>
        <taxon>Spiralia</taxon>
        <taxon>Lophotrochozoa</taxon>
        <taxon>Annelida</taxon>
        <taxon>Polychaeta</taxon>
        <taxon>Sedentaria</taxon>
        <taxon>Scolecida</taxon>
        <taxon>Capitellidae</taxon>
        <taxon>Capitella</taxon>
    </lineage>
</organism>
<dbReference type="HOGENOM" id="CLU_1779196_0_0_1"/>
<dbReference type="EMBL" id="KB293809">
    <property type="protein sequence ID" value="ELU15358.1"/>
    <property type="molecule type" value="Genomic_DNA"/>
</dbReference>
<name>R7V935_CAPTE</name>
<gene>
    <name evidence="1" type="ORF">CAPTEDRAFT_199430</name>
</gene>
<accession>R7V935</accession>
<keyword evidence="3" id="KW-1185">Reference proteome</keyword>
<reference evidence="2" key="3">
    <citation type="submission" date="2015-06" db="UniProtKB">
        <authorList>
            <consortium name="EnsemblMetazoa"/>
        </authorList>
    </citation>
    <scope>IDENTIFICATION</scope>
</reference>
<evidence type="ECO:0000313" key="1">
    <source>
        <dbReference type="EMBL" id="ELU15358.1"/>
    </source>
</evidence>